<evidence type="ECO:0000313" key="3">
    <source>
        <dbReference type="EMBL" id="EER67771.1"/>
    </source>
</evidence>
<evidence type="ECO:0000313" key="4">
    <source>
        <dbReference type="Proteomes" id="UP000006004"/>
    </source>
</evidence>
<proteinExistence type="predicted"/>
<dbReference type="Proteomes" id="UP000006004">
    <property type="component" value="Unassembled WGS sequence"/>
</dbReference>
<reference evidence="3" key="2">
    <citation type="submission" date="2009-06" db="EMBL/GenBank/DDBJ databases">
        <authorList>
            <person name="Sebastian Y."/>
            <person name="Madupu R."/>
            <person name="Durkin A.S."/>
            <person name="Torralba M."/>
            <person name="Methe B."/>
            <person name="Sutton G.G."/>
            <person name="Strausberg R.L."/>
            <person name="Nelson K.E."/>
        </authorList>
    </citation>
    <scope>NUCLEOTIDE SEQUENCE [LARGE SCALE GENOMIC DNA]</scope>
    <source>
        <strain evidence="3">ATCC 10379</strain>
    </source>
</reference>
<organism evidence="3 4">
    <name type="scientific">Gemella haemolysans ATCC 10379</name>
    <dbReference type="NCBI Taxonomy" id="546270"/>
    <lineage>
        <taxon>Bacteria</taxon>
        <taxon>Bacillati</taxon>
        <taxon>Bacillota</taxon>
        <taxon>Bacilli</taxon>
        <taxon>Bacillales</taxon>
        <taxon>Gemellaceae</taxon>
        <taxon>Gemella</taxon>
    </lineage>
</organism>
<protein>
    <submittedName>
        <fullName evidence="3">Uncharacterized protein</fullName>
    </submittedName>
</protein>
<comment type="caution">
    <text evidence="3">The sequence shown here is derived from an EMBL/GenBank/DDBJ whole genome shotgun (WGS) entry which is preliminary data.</text>
</comment>
<accession>C5NYZ4</accession>
<feature type="chain" id="PRO_5002955979" evidence="2">
    <location>
        <begin position="24"/>
        <end position="122"/>
    </location>
</feature>
<dbReference type="OrthoDB" id="9946072at2"/>
<feature type="region of interest" description="Disordered" evidence="1">
    <location>
        <begin position="93"/>
        <end position="122"/>
    </location>
</feature>
<dbReference type="EMBL" id="ACDZ02000014">
    <property type="protein sequence ID" value="EER67771.1"/>
    <property type="molecule type" value="Genomic_DNA"/>
</dbReference>
<reference evidence="3" key="1">
    <citation type="submission" date="2009-01" db="EMBL/GenBank/DDBJ databases">
        <authorList>
            <person name="Fulton L."/>
            <person name="Clifton S."/>
            <person name="Chinwalla A.T."/>
            <person name="Mitreva M."/>
            <person name="Sodergren E."/>
            <person name="Weinstock G."/>
            <person name="Clifton S."/>
            <person name="Dooling D.J."/>
            <person name="Fulton B."/>
            <person name="Minx P."/>
            <person name="Pepin K.H."/>
            <person name="Johnson M."/>
            <person name="Bhonagiri V."/>
            <person name="Nash W.E."/>
            <person name="Mardis E.R."/>
            <person name="Wilson R.K."/>
        </authorList>
    </citation>
    <scope>NUCLEOTIDE SEQUENCE [LARGE SCALE GENOMIC DNA]</scope>
    <source>
        <strain evidence="3">ATCC 10379</strain>
    </source>
</reference>
<dbReference type="RefSeq" id="WP_003145140.1">
    <property type="nucleotide sequence ID" value="NZ_ACDZ02000014.1"/>
</dbReference>
<evidence type="ECO:0000256" key="2">
    <source>
        <dbReference type="SAM" id="SignalP"/>
    </source>
</evidence>
<name>C5NYZ4_9BACL</name>
<keyword evidence="4" id="KW-1185">Reference proteome</keyword>
<evidence type="ECO:0000256" key="1">
    <source>
        <dbReference type="SAM" id="MobiDB-lite"/>
    </source>
</evidence>
<dbReference type="GeneID" id="93288794"/>
<keyword evidence="2" id="KW-0732">Signal</keyword>
<feature type="compositionally biased region" description="Basic residues" evidence="1">
    <location>
        <begin position="110"/>
        <end position="122"/>
    </location>
</feature>
<dbReference type="AlphaFoldDB" id="C5NYZ4"/>
<feature type="signal peptide" evidence="2">
    <location>
        <begin position="1"/>
        <end position="23"/>
    </location>
</feature>
<gene>
    <name evidence="3" type="ORF">GEMHA0001_0684</name>
</gene>
<sequence>MKLNKFLVAAAAVAVLPLSVANAVEEAPVVEKPFLKVNPDGSTEELPAVTAKGTPEVGDAKVEFKGGVNGTGLVHEKAPYAEKGTSLVNEKPEFKLSDLQKPAKPAPAKPVKKVLPKTHAVK</sequence>